<sequence length="57" mass="6593">MTSQETIKEFQKVVKEEHGVTLKMKEAEEILRGMVGYFDTLAKLNHRDKLAKKASKK</sequence>
<name>A0A0G0WHW3_9BACT</name>
<proteinExistence type="predicted"/>
<evidence type="ECO:0000313" key="2">
    <source>
        <dbReference type="Proteomes" id="UP000034753"/>
    </source>
</evidence>
<organism evidence="1 2">
    <name type="scientific">Candidatus Daviesbacteria bacterium GW2011_GWB1_41_5</name>
    <dbReference type="NCBI Taxonomy" id="1618429"/>
    <lineage>
        <taxon>Bacteria</taxon>
        <taxon>Candidatus Daviesiibacteriota</taxon>
    </lineage>
</organism>
<gene>
    <name evidence="1" type="ORF">UU67_C0051G0008</name>
</gene>
<dbReference type="Proteomes" id="UP000034753">
    <property type="component" value="Unassembled WGS sequence"/>
</dbReference>
<dbReference type="AlphaFoldDB" id="A0A0G0WHW3"/>
<protein>
    <submittedName>
        <fullName evidence="1">Uncharacterized protein</fullName>
    </submittedName>
</protein>
<reference evidence="1 2" key="1">
    <citation type="journal article" date="2015" name="Nature">
        <title>rRNA introns, odd ribosomes, and small enigmatic genomes across a large radiation of phyla.</title>
        <authorList>
            <person name="Brown C.T."/>
            <person name="Hug L.A."/>
            <person name="Thomas B.C."/>
            <person name="Sharon I."/>
            <person name="Castelle C.J."/>
            <person name="Singh A."/>
            <person name="Wilkins M.J."/>
            <person name="Williams K.H."/>
            <person name="Banfield J.F."/>
        </authorList>
    </citation>
    <scope>NUCLEOTIDE SEQUENCE [LARGE SCALE GENOMIC DNA]</scope>
</reference>
<dbReference type="EMBL" id="LCBN01000051">
    <property type="protein sequence ID" value="KKS12534.1"/>
    <property type="molecule type" value="Genomic_DNA"/>
</dbReference>
<accession>A0A0G0WHW3</accession>
<comment type="caution">
    <text evidence="1">The sequence shown here is derived from an EMBL/GenBank/DDBJ whole genome shotgun (WGS) entry which is preliminary data.</text>
</comment>
<evidence type="ECO:0000313" key="1">
    <source>
        <dbReference type="EMBL" id="KKS12534.1"/>
    </source>
</evidence>